<gene>
    <name evidence="1" type="ORF">LCGC14_2446170</name>
</gene>
<dbReference type="AlphaFoldDB" id="A0A0F9EBD1"/>
<evidence type="ECO:0008006" key="2">
    <source>
        <dbReference type="Google" id="ProtNLM"/>
    </source>
</evidence>
<accession>A0A0F9EBD1</accession>
<feature type="non-terminal residue" evidence="1">
    <location>
        <position position="1"/>
    </location>
</feature>
<sequence>HTSNHVCTGNFEWLRKQNLSLEETTLAWLENDILSAQTYLTQQLGVTPRAFAYPCGNTFVGRGVNTKSYVPIIAKHFDSGRTWLDESANNPNFTDFAQLTGLRIDGLSFAEIITMLEQLRENNAWLILAGHNIGK</sequence>
<evidence type="ECO:0000313" key="1">
    <source>
        <dbReference type="EMBL" id="KKL21368.1"/>
    </source>
</evidence>
<dbReference type="Gene3D" id="3.20.20.370">
    <property type="entry name" value="Glycoside hydrolase/deacetylase"/>
    <property type="match status" value="1"/>
</dbReference>
<organism evidence="1">
    <name type="scientific">marine sediment metagenome</name>
    <dbReference type="NCBI Taxonomy" id="412755"/>
    <lineage>
        <taxon>unclassified sequences</taxon>
        <taxon>metagenomes</taxon>
        <taxon>ecological metagenomes</taxon>
    </lineage>
</organism>
<proteinExistence type="predicted"/>
<protein>
    <recommendedName>
        <fullName evidence="2">NodB homology domain-containing protein</fullName>
    </recommendedName>
</protein>
<reference evidence="1" key="1">
    <citation type="journal article" date="2015" name="Nature">
        <title>Complex archaea that bridge the gap between prokaryotes and eukaryotes.</title>
        <authorList>
            <person name="Spang A."/>
            <person name="Saw J.H."/>
            <person name="Jorgensen S.L."/>
            <person name="Zaremba-Niedzwiedzka K."/>
            <person name="Martijn J."/>
            <person name="Lind A.E."/>
            <person name="van Eijk R."/>
            <person name="Schleper C."/>
            <person name="Guy L."/>
            <person name="Ettema T.J."/>
        </authorList>
    </citation>
    <scope>NUCLEOTIDE SEQUENCE</scope>
</reference>
<name>A0A0F9EBD1_9ZZZZ</name>
<dbReference type="EMBL" id="LAZR01037759">
    <property type="protein sequence ID" value="KKL21368.1"/>
    <property type="molecule type" value="Genomic_DNA"/>
</dbReference>
<comment type="caution">
    <text evidence="1">The sequence shown here is derived from an EMBL/GenBank/DDBJ whole genome shotgun (WGS) entry which is preliminary data.</text>
</comment>